<feature type="compositionally biased region" description="Low complexity" evidence="1">
    <location>
        <begin position="41"/>
        <end position="53"/>
    </location>
</feature>
<feature type="compositionally biased region" description="Basic and acidic residues" evidence="1">
    <location>
        <begin position="54"/>
        <end position="65"/>
    </location>
</feature>
<evidence type="ECO:0000256" key="1">
    <source>
        <dbReference type="SAM" id="MobiDB-lite"/>
    </source>
</evidence>
<sequence length="631" mass="70584">MYLRINFAQEAKGPETEEERDRRLRHNASVARSRDKKKAGKAAAKVAEAAAKAATEEDQREEDQCRGVVRSQNKRRKTVPTSSTSSIEGRSASPLAYPPTGVEPLLLHTPEAPGPDGVDPEMRYSTPPTVPPQDPEADVSGATAPASPSPVSPLYIFPENPASVSPNAPEITWPNGVTTKLPWIDGTVEQPNLLELDEGYVRCLAASAKCATECPVIEYIDAADYPDASTFTAYIHEMQRQGRFVVARNFDSHRVSLNAHELHAELRINLEARASVHSALRRATNPAELRAFETHATFLANVADPSRVETILHCPDPSNYVPRRIALLDEGTHAVNTVSKEDYHRAVASDLARARSWHLLHGPLYMTYPHHDAGGLGTWTIVRSGYKLWVAVIPKGEYFNSKSMTCHKRYLEPFTTHEAGKEYWTSDVPTTCDRYVIVAGPGTLLVQPPHFVHEVYTPNESVTSGGHFVTYDSLHLTALGRLFDKKTGGIATNAEHDYHFETFVHMVRYIPLNPDRAYRRKALAALCALVLFPADYCEKVSPEKWAPSVKLYQRWLKKIPRDDWSKELYTYSQQGYPLEEHQVALQIISVLVDSLALKIDRHGKFLFEGERWTDPGEEVYVGEYVRLLKSS</sequence>
<reference evidence="2 3" key="1">
    <citation type="journal article" date="2020" name="ISME J.">
        <title>Uncovering the hidden diversity of litter-decomposition mechanisms in mushroom-forming fungi.</title>
        <authorList>
            <person name="Floudas D."/>
            <person name="Bentzer J."/>
            <person name="Ahren D."/>
            <person name="Johansson T."/>
            <person name="Persson P."/>
            <person name="Tunlid A."/>
        </authorList>
    </citation>
    <scope>NUCLEOTIDE SEQUENCE [LARGE SCALE GENOMIC DNA]</scope>
    <source>
        <strain evidence="2 3">CBS 101986</strain>
    </source>
</reference>
<dbReference type="EMBL" id="JAACJJ010000019">
    <property type="protein sequence ID" value="KAF5323265.1"/>
    <property type="molecule type" value="Genomic_DNA"/>
</dbReference>
<feature type="compositionally biased region" description="Basic and acidic residues" evidence="1">
    <location>
        <begin position="12"/>
        <end position="22"/>
    </location>
</feature>
<accession>A0A8H5BHA2</accession>
<organism evidence="2 3">
    <name type="scientific">Psilocybe cf. subviscida</name>
    <dbReference type="NCBI Taxonomy" id="2480587"/>
    <lineage>
        <taxon>Eukaryota</taxon>
        <taxon>Fungi</taxon>
        <taxon>Dikarya</taxon>
        <taxon>Basidiomycota</taxon>
        <taxon>Agaricomycotina</taxon>
        <taxon>Agaricomycetes</taxon>
        <taxon>Agaricomycetidae</taxon>
        <taxon>Agaricales</taxon>
        <taxon>Agaricineae</taxon>
        <taxon>Strophariaceae</taxon>
        <taxon>Psilocybe</taxon>
    </lineage>
</organism>
<keyword evidence="3" id="KW-1185">Reference proteome</keyword>
<name>A0A8H5BHA2_9AGAR</name>
<dbReference type="AlphaFoldDB" id="A0A8H5BHA2"/>
<gene>
    <name evidence="2" type="ORF">D9619_013545</name>
</gene>
<comment type="caution">
    <text evidence="2">The sequence shown here is derived from an EMBL/GenBank/DDBJ whole genome shotgun (WGS) entry which is preliminary data.</text>
</comment>
<proteinExistence type="predicted"/>
<feature type="region of interest" description="Disordered" evidence="1">
    <location>
        <begin position="1"/>
        <end position="148"/>
    </location>
</feature>
<dbReference type="Proteomes" id="UP000567179">
    <property type="component" value="Unassembled WGS sequence"/>
</dbReference>
<feature type="compositionally biased region" description="Polar residues" evidence="1">
    <location>
        <begin position="79"/>
        <end position="88"/>
    </location>
</feature>
<evidence type="ECO:0000313" key="3">
    <source>
        <dbReference type="Proteomes" id="UP000567179"/>
    </source>
</evidence>
<protein>
    <recommendedName>
        <fullName evidence="4">JmjC domain-containing protein</fullName>
    </recommendedName>
</protein>
<dbReference type="SUPFAM" id="SSF51197">
    <property type="entry name" value="Clavaminate synthase-like"/>
    <property type="match status" value="1"/>
</dbReference>
<dbReference type="OrthoDB" id="2635829at2759"/>
<evidence type="ECO:0008006" key="4">
    <source>
        <dbReference type="Google" id="ProtNLM"/>
    </source>
</evidence>
<evidence type="ECO:0000313" key="2">
    <source>
        <dbReference type="EMBL" id="KAF5323265.1"/>
    </source>
</evidence>
<dbReference type="Gene3D" id="2.60.120.650">
    <property type="entry name" value="Cupin"/>
    <property type="match status" value="1"/>
</dbReference>